<feature type="region of interest" description="Disordered" evidence="1">
    <location>
        <begin position="1"/>
        <end position="26"/>
    </location>
</feature>
<keyword evidence="3" id="KW-1185">Reference proteome</keyword>
<organism evidence="2 3">
    <name type="scientific">Synaphobranchus kaupii</name>
    <name type="common">Kaup's arrowtooth eel</name>
    <dbReference type="NCBI Taxonomy" id="118154"/>
    <lineage>
        <taxon>Eukaryota</taxon>
        <taxon>Metazoa</taxon>
        <taxon>Chordata</taxon>
        <taxon>Craniata</taxon>
        <taxon>Vertebrata</taxon>
        <taxon>Euteleostomi</taxon>
        <taxon>Actinopterygii</taxon>
        <taxon>Neopterygii</taxon>
        <taxon>Teleostei</taxon>
        <taxon>Anguilliformes</taxon>
        <taxon>Synaphobranchidae</taxon>
        <taxon>Synaphobranchus</taxon>
    </lineage>
</organism>
<sequence>MLMRGDEIIPGLDAQSAAQGPRLPQRNGSLPLHQMCWLPLHSKPHLPGQGQRASSLAPSLSFYGPKEKRRPQLPYLGARPGQFWYAPERREGPRSEPGQRAATDRGKGLPRPCLAVGGAVSFMRRSALACGKPLSAEGLGRDRAARTRDRLNI</sequence>
<evidence type="ECO:0000313" key="2">
    <source>
        <dbReference type="EMBL" id="KAJ8339597.1"/>
    </source>
</evidence>
<reference evidence="2" key="1">
    <citation type="journal article" date="2023" name="Science">
        <title>Genome structures resolve the early diversification of teleost fishes.</title>
        <authorList>
            <person name="Parey E."/>
            <person name="Louis A."/>
            <person name="Montfort J."/>
            <person name="Bouchez O."/>
            <person name="Roques C."/>
            <person name="Iampietro C."/>
            <person name="Lluch J."/>
            <person name="Castinel A."/>
            <person name="Donnadieu C."/>
            <person name="Desvignes T."/>
            <person name="Floi Bucao C."/>
            <person name="Jouanno E."/>
            <person name="Wen M."/>
            <person name="Mejri S."/>
            <person name="Dirks R."/>
            <person name="Jansen H."/>
            <person name="Henkel C."/>
            <person name="Chen W.J."/>
            <person name="Zahm M."/>
            <person name="Cabau C."/>
            <person name="Klopp C."/>
            <person name="Thompson A.W."/>
            <person name="Robinson-Rechavi M."/>
            <person name="Braasch I."/>
            <person name="Lecointre G."/>
            <person name="Bobe J."/>
            <person name="Postlethwait J.H."/>
            <person name="Berthelot C."/>
            <person name="Roest Crollius H."/>
            <person name="Guiguen Y."/>
        </authorList>
    </citation>
    <scope>NUCLEOTIDE SEQUENCE</scope>
    <source>
        <strain evidence="2">WJC10195</strain>
    </source>
</reference>
<feature type="region of interest" description="Disordered" evidence="1">
    <location>
        <begin position="47"/>
        <end position="109"/>
    </location>
</feature>
<evidence type="ECO:0000313" key="3">
    <source>
        <dbReference type="Proteomes" id="UP001152622"/>
    </source>
</evidence>
<proteinExistence type="predicted"/>
<gene>
    <name evidence="2" type="ORF">SKAU_G00363830</name>
</gene>
<dbReference type="Proteomes" id="UP001152622">
    <property type="component" value="Chromosome 17"/>
</dbReference>
<accession>A0A9Q1EIU9</accession>
<evidence type="ECO:0000256" key="1">
    <source>
        <dbReference type="SAM" id="MobiDB-lite"/>
    </source>
</evidence>
<name>A0A9Q1EIU9_SYNKA</name>
<dbReference type="AlphaFoldDB" id="A0A9Q1EIU9"/>
<dbReference type="EMBL" id="JAINUF010000017">
    <property type="protein sequence ID" value="KAJ8339597.1"/>
    <property type="molecule type" value="Genomic_DNA"/>
</dbReference>
<protein>
    <submittedName>
        <fullName evidence="2">Uncharacterized protein</fullName>
    </submittedName>
</protein>
<comment type="caution">
    <text evidence="2">The sequence shown here is derived from an EMBL/GenBank/DDBJ whole genome shotgun (WGS) entry which is preliminary data.</text>
</comment>